<evidence type="ECO:0000256" key="3">
    <source>
        <dbReference type="ARBA" id="ARBA00023163"/>
    </source>
</evidence>
<keyword evidence="2" id="KW-0238">DNA-binding</keyword>
<feature type="domain" description="HTH arsR-type" evidence="4">
    <location>
        <begin position="6"/>
        <end position="99"/>
    </location>
</feature>
<keyword evidence="1" id="KW-0805">Transcription regulation</keyword>
<organism evidence="5 6">
    <name type="scientific">Pelagibius litoralis</name>
    <dbReference type="NCBI Taxonomy" id="374515"/>
    <lineage>
        <taxon>Bacteria</taxon>
        <taxon>Pseudomonadati</taxon>
        <taxon>Pseudomonadota</taxon>
        <taxon>Alphaproteobacteria</taxon>
        <taxon>Rhodospirillales</taxon>
        <taxon>Rhodovibrionaceae</taxon>
        <taxon>Pelagibius</taxon>
    </lineage>
</organism>
<dbReference type="InterPro" id="IPR036388">
    <property type="entry name" value="WH-like_DNA-bd_sf"/>
</dbReference>
<evidence type="ECO:0000256" key="1">
    <source>
        <dbReference type="ARBA" id="ARBA00023015"/>
    </source>
</evidence>
<sequence>MNTMEMQTSATRAADLMKALSSENRLMILCQLAGEEKTVGRLAEDLGLRQAAVSQQLALLRKDGLVAARRDGRSIHYRLSGREARAVITLLYELYCAPAQQTVLA</sequence>
<dbReference type="PANTHER" id="PTHR33154">
    <property type="entry name" value="TRANSCRIPTIONAL REGULATOR, ARSR FAMILY"/>
    <property type="match status" value="1"/>
</dbReference>
<dbReference type="PRINTS" id="PR00778">
    <property type="entry name" value="HTHARSR"/>
</dbReference>
<dbReference type="InterPro" id="IPR051081">
    <property type="entry name" value="HTH_MetalResp_TranReg"/>
</dbReference>
<keyword evidence="3" id="KW-0804">Transcription</keyword>
<gene>
    <name evidence="5" type="ORF">HBA54_19075</name>
</gene>
<dbReference type="PANTHER" id="PTHR33154:SF28">
    <property type="entry name" value="HTH-TYPE TRANSCRIPTIONAL REGULATOR YGAV-RELATED"/>
    <property type="match status" value="1"/>
</dbReference>
<comment type="caution">
    <text evidence="5">The sequence shown here is derived from an EMBL/GenBank/DDBJ whole genome shotgun (WGS) entry which is preliminary data.</text>
</comment>
<evidence type="ECO:0000256" key="2">
    <source>
        <dbReference type="ARBA" id="ARBA00023125"/>
    </source>
</evidence>
<accession>A0A967F0D8</accession>
<evidence type="ECO:0000313" key="6">
    <source>
        <dbReference type="Proteomes" id="UP000761264"/>
    </source>
</evidence>
<dbReference type="InterPro" id="IPR036390">
    <property type="entry name" value="WH_DNA-bd_sf"/>
</dbReference>
<dbReference type="GO" id="GO:0003677">
    <property type="term" value="F:DNA binding"/>
    <property type="evidence" value="ECO:0007669"/>
    <property type="project" value="UniProtKB-KW"/>
</dbReference>
<name>A0A967F0D8_9PROT</name>
<dbReference type="SUPFAM" id="SSF46785">
    <property type="entry name" value="Winged helix' DNA-binding domain"/>
    <property type="match status" value="1"/>
</dbReference>
<dbReference type="GO" id="GO:0003700">
    <property type="term" value="F:DNA-binding transcription factor activity"/>
    <property type="evidence" value="ECO:0007669"/>
    <property type="project" value="InterPro"/>
</dbReference>
<dbReference type="EMBL" id="JAAQPH010000015">
    <property type="protein sequence ID" value="NIA70705.1"/>
    <property type="molecule type" value="Genomic_DNA"/>
</dbReference>
<dbReference type="PROSITE" id="PS50987">
    <property type="entry name" value="HTH_ARSR_2"/>
    <property type="match status" value="1"/>
</dbReference>
<dbReference type="InterPro" id="IPR001845">
    <property type="entry name" value="HTH_ArsR_DNA-bd_dom"/>
</dbReference>
<dbReference type="SMART" id="SM00418">
    <property type="entry name" value="HTH_ARSR"/>
    <property type="match status" value="1"/>
</dbReference>
<dbReference type="Gene3D" id="1.10.10.10">
    <property type="entry name" value="Winged helix-like DNA-binding domain superfamily/Winged helix DNA-binding domain"/>
    <property type="match status" value="1"/>
</dbReference>
<dbReference type="InterPro" id="IPR011991">
    <property type="entry name" value="ArsR-like_HTH"/>
</dbReference>
<dbReference type="Pfam" id="PF01022">
    <property type="entry name" value="HTH_5"/>
    <property type="match status" value="1"/>
</dbReference>
<dbReference type="Proteomes" id="UP000761264">
    <property type="component" value="Unassembled WGS sequence"/>
</dbReference>
<dbReference type="NCBIfam" id="NF033788">
    <property type="entry name" value="HTH_metalloreg"/>
    <property type="match status" value="1"/>
</dbReference>
<evidence type="ECO:0000259" key="4">
    <source>
        <dbReference type="PROSITE" id="PS50987"/>
    </source>
</evidence>
<dbReference type="AlphaFoldDB" id="A0A967F0D8"/>
<protein>
    <submittedName>
        <fullName evidence="5">Helix-turn-helix transcriptional regulator</fullName>
    </submittedName>
</protein>
<dbReference type="CDD" id="cd00090">
    <property type="entry name" value="HTH_ARSR"/>
    <property type="match status" value="1"/>
</dbReference>
<keyword evidence="6" id="KW-1185">Reference proteome</keyword>
<reference evidence="5" key="1">
    <citation type="submission" date="2020-03" db="EMBL/GenBank/DDBJ databases">
        <title>Genome of Pelagibius litoralis DSM 21314T.</title>
        <authorList>
            <person name="Wang G."/>
        </authorList>
    </citation>
    <scope>NUCLEOTIDE SEQUENCE</scope>
    <source>
        <strain evidence="5">DSM 21314</strain>
    </source>
</reference>
<proteinExistence type="predicted"/>
<evidence type="ECO:0000313" key="5">
    <source>
        <dbReference type="EMBL" id="NIA70705.1"/>
    </source>
</evidence>